<dbReference type="PANTHER" id="PTHR45663">
    <property type="entry name" value="GEO12009P1"/>
    <property type="match status" value="1"/>
</dbReference>
<dbReference type="Gene3D" id="3.40.30.10">
    <property type="entry name" value="Glutaredoxin"/>
    <property type="match status" value="1"/>
</dbReference>
<evidence type="ECO:0000256" key="5">
    <source>
        <dbReference type="ARBA" id="ARBA00023284"/>
    </source>
</evidence>
<dbReference type="InterPro" id="IPR017937">
    <property type="entry name" value="Thioredoxin_CS"/>
</dbReference>
<name>A0ABV4CXU8_9BACT</name>
<evidence type="ECO:0000256" key="7">
    <source>
        <dbReference type="SAM" id="SignalP"/>
    </source>
</evidence>
<comment type="caution">
    <text evidence="9">The sequence shown here is derived from an EMBL/GenBank/DDBJ whole genome shotgun (WGS) entry which is preliminary data.</text>
</comment>
<protein>
    <recommendedName>
        <fullName evidence="6">Thioredoxin</fullName>
    </recommendedName>
</protein>
<sequence>MKKLTYILMTAAVVAGMSLLSCNSASKQAKEAAETEEKIAEASGKPIVLGPGDILEFGEPMPAPVVVDFWAEWCPPCKKFAPIFHKVAEKYKGQVRFISVDVDKCPDIAKQYGVESIPTILLVNTKGIINRNIGFMTEDELISGVEAIMPSTEPTIAPR</sequence>
<feature type="chain" id="PRO_5045454427" description="Thioredoxin" evidence="7">
    <location>
        <begin position="30"/>
        <end position="159"/>
    </location>
</feature>
<proteinExistence type="inferred from homology"/>
<dbReference type="PRINTS" id="PR00421">
    <property type="entry name" value="THIOREDOXIN"/>
</dbReference>
<evidence type="ECO:0000313" key="9">
    <source>
        <dbReference type="EMBL" id="MEY8244884.1"/>
    </source>
</evidence>
<keyword evidence="10" id="KW-1185">Reference proteome</keyword>
<dbReference type="InterPro" id="IPR036249">
    <property type="entry name" value="Thioredoxin-like_sf"/>
</dbReference>
<dbReference type="Pfam" id="PF00085">
    <property type="entry name" value="Thioredoxin"/>
    <property type="match status" value="1"/>
</dbReference>
<reference evidence="9 10" key="1">
    <citation type="submission" date="2024-03" db="EMBL/GenBank/DDBJ databases">
        <title>Mouse gut bacterial collection (mGBC) of GemPharmatech.</title>
        <authorList>
            <person name="He Y."/>
            <person name="Dong L."/>
            <person name="Wu D."/>
            <person name="Gao X."/>
            <person name="Lin Z."/>
        </authorList>
    </citation>
    <scope>NUCLEOTIDE SEQUENCE [LARGE SCALE GENOMIC DNA]</scope>
    <source>
        <strain evidence="9 10">54-13</strain>
    </source>
</reference>
<dbReference type="PROSITE" id="PS00194">
    <property type="entry name" value="THIOREDOXIN_1"/>
    <property type="match status" value="1"/>
</dbReference>
<dbReference type="Proteomes" id="UP001565200">
    <property type="component" value="Unassembled WGS sequence"/>
</dbReference>
<dbReference type="InterPro" id="IPR005746">
    <property type="entry name" value="Thioredoxin"/>
</dbReference>
<dbReference type="NCBIfam" id="TIGR01068">
    <property type="entry name" value="thioredoxin"/>
    <property type="match status" value="1"/>
</dbReference>
<dbReference type="RefSeq" id="WP_121699358.1">
    <property type="nucleotide sequence ID" value="NZ_JBCLPP010000009.1"/>
</dbReference>
<comment type="similarity">
    <text evidence="1">Belongs to the thioredoxin family.</text>
</comment>
<evidence type="ECO:0000256" key="3">
    <source>
        <dbReference type="ARBA" id="ARBA00022982"/>
    </source>
</evidence>
<dbReference type="PROSITE" id="PS51352">
    <property type="entry name" value="THIOREDOXIN_2"/>
    <property type="match status" value="1"/>
</dbReference>
<gene>
    <name evidence="9" type="primary">trxA</name>
    <name evidence="9" type="ORF">AAK873_04510</name>
</gene>
<keyword evidence="2" id="KW-0813">Transport</keyword>
<keyword evidence="4" id="KW-1015">Disulfide bond</keyword>
<evidence type="ECO:0000256" key="6">
    <source>
        <dbReference type="NCBIfam" id="TIGR01068"/>
    </source>
</evidence>
<dbReference type="CDD" id="cd02947">
    <property type="entry name" value="TRX_family"/>
    <property type="match status" value="1"/>
</dbReference>
<organism evidence="9 10">
    <name type="scientific">Heminiphilus faecis</name>
    <dbReference type="NCBI Taxonomy" id="2601703"/>
    <lineage>
        <taxon>Bacteria</taxon>
        <taxon>Pseudomonadati</taxon>
        <taxon>Bacteroidota</taxon>
        <taxon>Bacteroidia</taxon>
        <taxon>Bacteroidales</taxon>
        <taxon>Muribaculaceae</taxon>
        <taxon>Heminiphilus</taxon>
    </lineage>
</organism>
<evidence type="ECO:0000256" key="2">
    <source>
        <dbReference type="ARBA" id="ARBA00022448"/>
    </source>
</evidence>
<accession>A0ABV4CXU8</accession>
<feature type="signal peptide" evidence="7">
    <location>
        <begin position="1"/>
        <end position="29"/>
    </location>
</feature>
<keyword evidence="3" id="KW-0249">Electron transport</keyword>
<evidence type="ECO:0000259" key="8">
    <source>
        <dbReference type="PROSITE" id="PS51352"/>
    </source>
</evidence>
<dbReference type="InterPro" id="IPR013766">
    <property type="entry name" value="Thioredoxin_domain"/>
</dbReference>
<dbReference type="SUPFAM" id="SSF52833">
    <property type="entry name" value="Thioredoxin-like"/>
    <property type="match status" value="1"/>
</dbReference>
<feature type="domain" description="Thioredoxin" evidence="8">
    <location>
        <begin position="33"/>
        <end position="150"/>
    </location>
</feature>
<dbReference type="PROSITE" id="PS51257">
    <property type="entry name" value="PROKAR_LIPOPROTEIN"/>
    <property type="match status" value="1"/>
</dbReference>
<evidence type="ECO:0000313" key="10">
    <source>
        <dbReference type="Proteomes" id="UP001565200"/>
    </source>
</evidence>
<evidence type="ECO:0000256" key="1">
    <source>
        <dbReference type="ARBA" id="ARBA00008987"/>
    </source>
</evidence>
<dbReference type="PANTHER" id="PTHR45663:SF11">
    <property type="entry name" value="GEO12009P1"/>
    <property type="match status" value="1"/>
</dbReference>
<dbReference type="EMBL" id="JBCLPP010000009">
    <property type="protein sequence ID" value="MEY8244884.1"/>
    <property type="molecule type" value="Genomic_DNA"/>
</dbReference>
<keyword evidence="7" id="KW-0732">Signal</keyword>
<keyword evidence="5" id="KW-0676">Redox-active center</keyword>
<evidence type="ECO:0000256" key="4">
    <source>
        <dbReference type="ARBA" id="ARBA00023157"/>
    </source>
</evidence>